<name>A0ABD6BPY4_9EURY</name>
<feature type="domain" description="VTT" evidence="7">
    <location>
        <begin position="72"/>
        <end position="189"/>
    </location>
</feature>
<gene>
    <name evidence="8" type="ORF">ACFSAU_05165</name>
</gene>
<feature type="transmembrane region" description="Helical" evidence="6">
    <location>
        <begin position="51"/>
        <end position="72"/>
    </location>
</feature>
<dbReference type="Proteomes" id="UP001597139">
    <property type="component" value="Unassembled WGS sequence"/>
</dbReference>
<keyword evidence="9" id="KW-1185">Reference proteome</keyword>
<evidence type="ECO:0000313" key="9">
    <source>
        <dbReference type="Proteomes" id="UP001597139"/>
    </source>
</evidence>
<dbReference type="PANTHER" id="PTHR12677:SF59">
    <property type="entry name" value="GOLGI APPARATUS MEMBRANE PROTEIN TVP38-RELATED"/>
    <property type="match status" value="1"/>
</dbReference>
<keyword evidence="5 6" id="KW-0472">Membrane</keyword>
<organism evidence="8 9">
    <name type="scientific">Halolamina litorea</name>
    <dbReference type="NCBI Taxonomy" id="1515593"/>
    <lineage>
        <taxon>Archaea</taxon>
        <taxon>Methanobacteriati</taxon>
        <taxon>Methanobacteriota</taxon>
        <taxon>Stenosarchaea group</taxon>
        <taxon>Halobacteria</taxon>
        <taxon>Halobacteriales</taxon>
        <taxon>Haloferacaceae</taxon>
    </lineage>
</organism>
<keyword evidence="2" id="KW-1003">Cell membrane</keyword>
<proteinExistence type="predicted"/>
<dbReference type="EMBL" id="JBHUCZ010000002">
    <property type="protein sequence ID" value="MFD1566875.1"/>
    <property type="molecule type" value="Genomic_DNA"/>
</dbReference>
<comment type="caution">
    <text evidence="8">The sequence shown here is derived from an EMBL/GenBank/DDBJ whole genome shotgun (WGS) entry which is preliminary data.</text>
</comment>
<keyword evidence="3 6" id="KW-0812">Transmembrane</keyword>
<evidence type="ECO:0000259" key="7">
    <source>
        <dbReference type="Pfam" id="PF09335"/>
    </source>
</evidence>
<feature type="transmembrane region" description="Helical" evidence="6">
    <location>
        <begin position="169"/>
        <end position="192"/>
    </location>
</feature>
<accession>A0ABD6BPY4</accession>
<evidence type="ECO:0000313" key="8">
    <source>
        <dbReference type="EMBL" id="MFD1566875.1"/>
    </source>
</evidence>
<comment type="subcellular location">
    <subcellularLocation>
        <location evidence="1">Cell membrane</location>
        <topology evidence="1">Multi-pass membrane protein</topology>
    </subcellularLocation>
</comment>
<dbReference type="InterPro" id="IPR032816">
    <property type="entry name" value="VTT_dom"/>
</dbReference>
<dbReference type="PANTHER" id="PTHR12677">
    <property type="entry name" value="GOLGI APPARATUS MEMBRANE PROTEIN TVP38-RELATED"/>
    <property type="match status" value="1"/>
</dbReference>
<dbReference type="GO" id="GO:0005886">
    <property type="term" value="C:plasma membrane"/>
    <property type="evidence" value="ECO:0007669"/>
    <property type="project" value="UniProtKB-SubCell"/>
</dbReference>
<evidence type="ECO:0000256" key="2">
    <source>
        <dbReference type="ARBA" id="ARBA00022475"/>
    </source>
</evidence>
<feature type="transmembrane region" description="Helical" evidence="6">
    <location>
        <begin position="198"/>
        <end position="215"/>
    </location>
</feature>
<sequence length="228" mass="24801">MQVFESRPDRNRFLIAAVGVLVGFGVLYMLVRQYLPFLTDGDELRAFVDGYGVLAPLVFVVLHAAQVVVAPIPGQLTGFVSGYLFGGFLGTVYSMVGVTIGSAIAFLLSRRYGRPFVESVVRTDVVDRFDAFVDDAGLLSLFVLFLIPGFPDDVLCFVGGLTDIDIRKLIAITVVGRAPGYILVNVSGASLANGDRRLTIVLLFLLTGVSAWAYVRRDRIMDALGERQ</sequence>
<dbReference type="InterPro" id="IPR015414">
    <property type="entry name" value="TMEM64"/>
</dbReference>
<evidence type="ECO:0000256" key="3">
    <source>
        <dbReference type="ARBA" id="ARBA00022692"/>
    </source>
</evidence>
<feature type="transmembrane region" description="Helical" evidence="6">
    <location>
        <begin position="12"/>
        <end position="31"/>
    </location>
</feature>
<feature type="transmembrane region" description="Helical" evidence="6">
    <location>
        <begin position="138"/>
        <end position="162"/>
    </location>
</feature>
<keyword evidence="4 6" id="KW-1133">Transmembrane helix</keyword>
<dbReference type="AlphaFoldDB" id="A0ABD6BPY4"/>
<evidence type="ECO:0000256" key="1">
    <source>
        <dbReference type="ARBA" id="ARBA00004651"/>
    </source>
</evidence>
<dbReference type="RefSeq" id="WP_267646678.1">
    <property type="nucleotide sequence ID" value="NZ_JANHGR010000001.1"/>
</dbReference>
<evidence type="ECO:0000256" key="4">
    <source>
        <dbReference type="ARBA" id="ARBA00022989"/>
    </source>
</evidence>
<feature type="transmembrane region" description="Helical" evidence="6">
    <location>
        <begin position="84"/>
        <end position="108"/>
    </location>
</feature>
<evidence type="ECO:0000256" key="6">
    <source>
        <dbReference type="SAM" id="Phobius"/>
    </source>
</evidence>
<protein>
    <submittedName>
        <fullName evidence="8">TVP38/TMEM64 family protein</fullName>
    </submittedName>
</protein>
<dbReference type="Pfam" id="PF09335">
    <property type="entry name" value="VTT_dom"/>
    <property type="match status" value="1"/>
</dbReference>
<evidence type="ECO:0000256" key="5">
    <source>
        <dbReference type="ARBA" id="ARBA00023136"/>
    </source>
</evidence>
<reference evidence="8 9" key="1">
    <citation type="journal article" date="2019" name="Int. J. Syst. Evol. Microbiol.">
        <title>The Global Catalogue of Microorganisms (GCM) 10K type strain sequencing project: providing services to taxonomists for standard genome sequencing and annotation.</title>
        <authorList>
            <consortium name="The Broad Institute Genomics Platform"/>
            <consortium name="The Broad Institute Genome Sequencing Center for Infectious Disease"/>
            <person name="Wu L."/>
            <person name="Ma J."/>
        </authorList>
    </citation>
    <scope>NUCLEOTIDE SEQUENCE [LARGE SCALE GENOMIC DNA]</scope>
    <source>
        <strain evidence="8 9">CGMCC 1.12859</strain>
    </source>
</reference>